<gene>
    <name evidence="2" type="ORF">DVH24_015038</name>
</gene>
<sequence length="249" mass="28689">MMWKKKDTGSIFHFFFSSSFLLSVSVSLCVSLILCVCLAVFIAIRLFGTVVGQFFPAVFRGGIATVWVRWLVFGFPSPPKAFGSTIRSSRPRFGTPPARKGSDPHFYYFRFWFCNGMKIDPIRSLLPFQFNKNIRVRVCRIWRPKVIGKDNTFGGLQCILIDEMLWILADDGDRVFRICDFSLKPAKTFVFEMGAFEIPRFHGCSNSGQEKLFSFEGKVLHSYEFYVAAQELVETLNLNIMKMRMSRKQ</sequence>
<keyword evidence="1" id="KW-0472">Membrane</keyword>
<accession>A0A498K0J5</accession>
<reference evidence="2 3" key="1">
    <citation type="submission" date="2018-10" db="EMBL/GenBank/DDBJ databases">
        <title>A high-quality apple genome assembly.</title>
        <authorList>
            <person name="Hu J."/>
        </authorList>
    </citation>
    <scope>NUCLEOTIDE SEQUENCE [LARGE SCALE GENOMIC DNA]</scope>
    <source>
        <strain evidence="3">cv. HFTH1</strain>
        <tissue evidence="2">Young leaf</tissue>
    </source>
</reference>
<organism evidence="2 3">
    <name type="scientific">Malus domestica</name>
    <name type="common">Apple</name>
    <name type="synonym">Pyrus malus</name>
    <dbReference type="NCBI Taxonomy" id="3750"/>
    <lineage>
        <taxon>Eukaryota</taxon>
        <taxon>Viridiplantae</taxon>
        <taxon>Streptophyta</taxon>
        <taxon>Embryophyta</taxon>
        <taxon>Tracheophyta</taxon>
        <taxon>Spermatophyta</taxon>
        <taxon>Magnoliopsida</taxon>
        <taxon>eudicotyledons</taxon>
        <taxon>Gunneridae</taxon>
        <taxon>Pentapetalae</taxon>
        <taxon>rosids</taxon>
        <taxon>fabids</taxon>
        <taxon>Rosales</taxon>
        <taxon>Rosaceae</taxon>
        <taxon>Amygdaloideae</taxon>
        <taxon>Maleae</taxon>
        <taxon>Malus</taxon>
    </lineage>
</organism>
<dbReference type="AlphaFoldDB" id="A0A498K0J5"/>
<name>A0A498K0J5_MALDO</name>
<protein>
    <submittedName>
        <fullName evidence="2">Uncharacterized protein</fullName>
    </submittedName>
</protein>
<keyword evidence="1" id="KW-0812">Transmembrane</keyword>
<dbReference type="Proteomes" id="UP000290289">
    <property type="component" value="Chromosome 4"/>
</dbReference>
<evidence type="ECO:0000256" key="1">
    <source>
        <dbReference type="SAM" id="Phobius"/>
    </source>
</evidence>
<dbReference type="EMBL" id="RDQH01000330">
    <property type="protein sequence ID" value="RXI01689.1"/>
    <property type="molecule type" value="Genomic_DNA"/>
</dbReference>
<keyword evidence="3" id="KW-1185">Reference proteome</keyword>
<evidence type="ECO:0000313" key="2">
    <source>
        <dbReference type="EMBL" id="RXI01689.1"/>
    </source>
</evidence>
<proteinExistence type="predicted"/>
<evidence type="ECO:0000313" key="3">
    <source>
        <dbReference type="Proteomes" id="UP000290289"/>
    </source>
</evidence>
<keyword evidence="1" id="KW-1133">Transmembrane helix</keyword>
<feature type="transmembrane region" description="Helical" evidence="1">
    <location>
        <begin position="50"/>
        <end position="72"/>
    </location>
</feature>
<comment type="caution">
    <text evidence="2">The sequence shown here is derived from an EMBL/GenBank/DDBJ whole genome shotgun (WGS) entry which is preliminary data.</text>
</comment>
<feature type="transmembrane region" description="Helical" evidence="1">
    <location>
        <begin position="20"/>
        <end position="44"/>
    </location>
</feature>